<evidence type="ECO:0000256" key="1">
    <source>
        <dbReference type="SAM" id="MobiDB-lite"/>
    </source>
</evidence>
<dbReference type="Proteomes" id="UP001055117">
    <property type="component" value="Unassembled WGS sequence"/>
</dbReference>
<feature type="compositionally biased region" description="Basic and acidic residues" evidence="1">
    <location>
        <begin position="111"/>
        <end position="122"/>
    </location>
</feature>
<accession>A0ABQ4QNF3</accession>
<feature type="compositionally biased region" description="Low complexity" evidence="1">
    <location>
        <begin position="147"/>
        <end position="162"/>
    </location>
</feature>
<sequence length="191" mass="20774">MLRSRVRRSFTVEVKSKNRHTPSWPEDPTPSPVNWAALDPAPETPSPFDAFWPDEAAAPAPAAPAEKPRRILPSLIVAEPEPEPETVEPASAREPRLPRVRRVKPPQARPEGSHAEAARPELARPAAIWSFADIADAASEPAVAAIPPVQARPTPVAPAPTASRKVVTPRTAKPALAPGERWKRRLPRSCR</sequence>
<name>A0ABQ4QNF3_9HYPH</name>
<evidence type="ECO:0008006" key="4">
    <source>
        <dbReference type="Google" id="ProtNLM"/>
    </source>
</evidence>
<keyword evidence="3" id="KW-1185">Reference proteome</keyword>
<feature type="compositionally biased region" description="Basic residues" evidence="1">
    <location>
        <begin position="182"/>
        <end position="191"/>
    </location>
</feature>
<proteinExistence type="predicted"/>
<feature type="region of interest" description="Disordered" evidence="1">
    <location>
        <begin position="1"/>
        <end position="122"/>
    </location>
</feature>
<organism evidence="2 3">
    <name type="scientific">Methylobacterium cerastii</name>
    <dbReference type="NCBI Taxonomy" id="932741"/>
    <lineage>
        <taxon>Bacteria</taxon>
        <taxon>Pseudomonadati</taxon>
        <taxon>Pseudomonadota</taxon>
        <taxon>Alphaproteobacteria</taxon>
        <taxon>Hyphomicrobiales</taxon>
        <taxon>Methylobacteriaceae</taxon>
        <taxon>Methylobacterium</taxon>
    </lineage>
</organism>
<dbReference type="EMBL" id="BPQG01000094">
    <property type="protein sequence ID" value="GJD46783.1"/>
    <property type="molecule type" value="Genomic_DNA"/>
</dbReference>
<feature type="region of interest" description="Disordered" evidence="1">
    <location>
        <begin position="146"/>
        <end position="191"/>
    </location>
</feature>
<comment type="caution">
    <text evidence="2">The sequence shown here is derived from an EMBL/GenBank/DDBJ whole genome shotgun (WGS) entry which is preliminary data.</text>
</comment>
<evidence type="ECO:0000313" key="3">
    <source>
        <dbReference type="Proteomes" id="UP001055117"/>
    </source>
</evidence>
<protein>
    <recommendedName>
        <fullName evidence="4">DNA-binding protein</fullName>
    </recommendedName>
</protein>
<dbReference type="RefSeq" id="WP_147828505.1">
    <property type="nucleotide sequence ID" value="NZ_BPQG01000094.1"/>
</dbReference>
<gene>
    <name evidence="2" type="ORF">AFCDBAGC_4667</name>
</gene>
<reference evidence="2 3" key="1">
    <citation type="journal article" date="2021" name="Front. Microbiol.">
        <title>Comprehensive Comparative Genomics and Phenotyping of Methylobacterium Species.</title>
        <authorList>
            <person name="Alessa O."/>
            <person name="Ogura Y."/>
            <person name="Fujitani Y."/>
            <person name="Takami H."/>
            <person name="Hayashi T."/>
            <person name="Sahin N."/>
            <person name="Tani A."/>
        </authorList>
    </citation>
    <scope>NUCLEOTIDE SEQUENCE [LARGE SCALE GENOMIC DNA]</scope>
    <source>
        <strain evidence="2 3">DSM 23679</strain>
    </source>
</reference>
<evidence type="ECO:0000313" key="2">
    <source>
        <dbReference type="EMBL" id="GJD46783.1"/>
    </source>
</evidence>
<feature type="compositionally biased region" description="Low complexity" evidence="1">
    <location>
        <begin position="47"/>
        <end position="65"/>
    </location>
</feature>